<dbReference type="Gene3D" id="1.10.10.60">
    <property type="entry name" value="Homeodomain-like"/>
    <property type="match status" value="2"/>
</dbReference>
<dbReference type="EMBL" id="QXFI01000036">
    <property type="protein sequence ID" value="RIV41838.1"/>
    <property type="molecule type" value="Genomic_DNA"/>
</dbReference>
<dbReference type="AlphaFoldDB" id="A0A3A1NBR6"/>
<dbReference type="PANTHER" id="PTHR43280:SF32">
    <property type="entry name" value="TRANSCRIPTIONAL REGULATORY PROTEIN"/>
    <property type="match status" value="1"/>
</dbReference>
<evidence type="ECO:0000313" key="6">
    <source>
        <dbReference type="EMBL" id="TXJ90715.1"/>
    </source>
</evidence>
<comment type="caution">
    <text evidence="5">The sequence shown here is derived from an EMBL/GenBank/DDBJ whole genome shotgun (WGS) entry which is preliminary data.</text>
</comment>
<dbReference type="InterPro" id="IPR018060">
    <property type="entry name" value="HTH_AraC"/>
</dbReference>
<evidence type="ECO:0000313" key="8">
    <source>
        <dbReference type="Proteomes" id="UP000321621"/>
    </source>
</evidence>
<organism evidence="5 7">
    <name type="scientific">Flagellimonas pelagia</name>
    <dbReference type="NCBI Taxonomy" id="2306998"/>
    <lineage>
        <taxon>Bacteria</taxon>
        <taxon>Pseudomonadati</taxon>
        <taxon>Bacteroidota</taxon>
        <taxon>Flavobacteriia</taxon>
        <taxon>Flavobacteriales</taxon>
        <taxon>Flavobacteriaceae</taxon>
        <taxon>Flagellimonas</taxon>
    </lineage>
</organism>
<reference evidence="5 7" key="1">
    <citation type="submission" date="2018-08" db="EMBL/GenBank/DDBJ databases">
        <title>Proposal of Muricauda 72 sp.nov. and Muricauda NH166 sp.nov., isolated from seawater.</title>
        <authorList>
            <person name="Cheng H."/>
            <person name="Wu Y.-H."/>
            <person name="Guo L.-L."/>
            <person name="Xu X.-W."/>
        </authorList>
    </citation>
    <scope>NUCLEOTIDE SEQUENCE [LARGE SCALE GENOMIC DNA]</scope>
    <source>
        <strain evidence="5 7">72</strain>
    </source>
</reference>
<feature type="domain" description="HTH araC/xylS-type" evidence="4">
    <location>
        <begin position="187"/>
        <end position="285"/>
    </location>
</feature>
<reference evidence="6 8" key="2">
    <citation type="submission" date="2019-07" db="EMBL/GenBank/DDBJ databases">
        <title>Draft genome of two Muricauda strains isolated from deep sea.</title>
        <authorList>
            <person name="Sun C."/>
        </authorList>
    </citation>
    <scope>NUCLEOTIDE SEQUENCE [LARGE SCALE GENOMIC DNA]</scope>
    <source>
        <strain evidence="6 8">72</strain>
    </source>
</reference>
<dbReference type="GO" id="GO:0003700">
    <property type="term" value="F:DNA-binding transcription factor activity"/>
    <property type="evidence" value="ECO:0007669"/>
    <property type="project" value="InterPro"/>
</dbReference>
<dbReference type="Proteomes" id="UP000321621">
    <property type="component" value="Unassembled WGS sequence"/>
</dbReference>
<keyword evidence="8" id="KW-1185">Reference proteome</keyword>
<dbReference type="SUPFAM" id="SSF46689">
    <property type="entry name" value="Homeodomain-like"/>
    <property type="match status" value="1"/>
</dbReference>
<dbReference type="PROSITE" id="PS01124">
    <property type="entry name" value="HTH_ARAC_FAMILY_2"/>
    <property type="match status" value="1"/>
</dbReference>
<evidence type="ECO:0000313" key="7">
    <source>
        <dbReference type="Proteomes" id="UP000266691"/>
    </source>
</evidence>
<dbReference type="PANTHER" id="PTHR43280">
    <property type="entry name" value="ARAC-FAMILY TRANSCRIPTIONAL REGULATOR"/>
    <property type="match status" value="1"/>
</dbReference>
<dbReference type="Proteomes" id="UP000266691">
    <property type="component" value="Unassembled WGS sequence"/>
</dbReference>
<accession>A0A3A1NBR6</accession>
<evidence type="ECO:0000256" key="2">
    <source>
        <dbReference type="ARBA" id="ARBA00023125"/>
    </source>
</evidence>
<dbReference type="InterPro" id="IPR003313">
    <property type="entry name" value="AraC-bd"/>
</dbReference>
<dbReference type="SMART" id="SM00342">
    <property type="entry name" value="HTH_ARAC"/>
    <property type="match status" value="1"/>
</dbReference>
<dbReference type="OrthoDB" id="2666928at2"/>
<keyword evidence="2" id="KW-0238">DNA-binding</keyword>
<dbReference type="InterPro" id="IPR020449">
    <property type="entry name" value="Tscrpt_reg_AraC-type_HTH"/>
</dbReference>
<evidence type="ECO:0000256" key="3">
    <source>
        <dbReference type="ARBA" id="ARBA00023163"/>
    </source>
</evidence>
<dbReference type="Pfam" id="PF12833">
    <property type="entry name" value="HTH_18"/>
    <property type="match status" value="1"/>
</dbReference>
<dbReference type="PRINTS" id="PR00032">
    <property type="entry name" value="HTHARAC"/>
</dbReference>
<keyword evidence="1" id="KW-0805">Transcription regulation</keyword>
<dbReference type="GO" id="GO:0043565">
    <property type="term" value="F:sequence-specific DNA binding"/>
    <property type="evidence" value="ECO:0007669"/>
    <property type="project" value="InterPro"/>
</dbReference>
<protein>
    <submittedName>
        <fullName evidence="5">Helix-turn-helix domain-containing protein</fullName>
    </submittedName>
</protein>
<gene>
    <name evidence="5" type="ORF">D2V05_17090</name>
    <name evidence="6" type="ORF">FQ017_16940</name>
</gene>
<dbReference type="EMBL" id="VNWK01000036">
    <property type="protein sequence ID" value="TXJ90715.1"/>
    <property type="molecule type" value="Genomic_DNA"/>
</dbReference>
<sequence length="294" mass="34223">MNLYNTNTLIDEQTGNLAFKLSHFEDSCQFCDTNRHNYYSLIWIKKGRGTAQVDFSEYAFTPDTLFAMTPYQPFTLTEDEPLEGVVLHFHPDFFCIHKHHEQVACNGVLFNNIYAPPMLRVTDDIRNELELVLQQMRLEVQKAEMAQYELLVSYLKIFLITTSRAKAKQQPEVLEGLSDEKEPFILQKLKNLIETHYRTKHSAGEYADLLNISPKALAKITKNYFNKTMTHLISERIIIEAKRELYLTNKSVKEIAYDLGYDDEHYFSRFFKNNAEISPTTYRETVGFARAAMA</sequence>
<evidence type="ECO:0000259" key="4">
    <source>
        <dbReference type="PROSITE" id="PS01124"/>
    </source>
</evidence>
<dbReference type="InterPro" id="IPR037923">
    <property type="entry name" value="HTH-like"/>
</dbReference>
<dbReference type="RefSeq" id="WP_119648743.1">
    <property type="nucleotide sequence ID" value="NZ_QXFI01000036.1"/>
</dbReference>
<name>A0A3A1NBR6_9FLAO</name>
<proteinExistence type="predicted"/>
<dbReference type="SUPFAM" id="SSF51215">
    <property type="entry name" value="Regulatory protein AraC"/>
    <property type="match status" value="1"/>
</dbReference>
<evidence type="ECO:0000256" key="1">
    <source>
        <dbReference type="ARBA" id="ARBA00023015"/>
    </source>
</evidence>
<dbReference type="Pfam" id="PF02311">
    <property type="entry name" value="AraC_binding"/>
    <property type="match status" value="1"/>
</dbReference>
<dbReference type="InterPro" id="IPR009057">
    <property type="entry name" value="Homeodomain-like_sf"/>
</dbReference>
<evidence type="ECO:0000313" key="5">
    <source>
        <dbReference type="EMBL" id="RIV41838.1"/>
    </source>
</evidence>
<keyword evidence="3" id="KW-0804">Transcription</keyword>